<comment type="function">
    <text evidence="18">Core subunit of the mitochondrial membrane respiratory chain NADH dehydrogenase (Complex I) which catalyzes electron transfer from NADH through the respiratory chain, using ubiquinone as an electron acceptor. Essential for the catalytic activity and assembly of complex I.</text>
</comment>
<proteinExistence type="inferred from homology"/>
<evidence type="ECO:0000256" key="1">
    <source>
        <dbReference type="ARBA" id="ARBA00003257"/>
    </source>
</evidence>
<evidence type="ECO:0000256" key="4">
    <source>
        <dbReference type="ARBA" id="ARBA00012944"/>
    </source>
</evidence>
<accession>W0FHX2</accession>
<dbReference type="InterPro" id="IPR001750">
    <property type="entry name" value="ND/Mrp_TM"/>
</dbReference>
<dbReference type="EMBL" id="KC769591">
    <property type="protein sequence ID" value="AHF21652.1"/>
    <property type="molecule type" value="Genomic_DNA"/>
</dbReference>
<keyword evidence="8 18" id="KW-0812">Transmembrane</keyword>
<feature type="transmembrane region" description="Helical" evidence="18">
    <location>
        <begin position="140"/>
        <end position="158"/>
    </location>
</feature>
<evidence type="ECO:0000256" key="6">
    <source>
        <dbReference type="ARBA" id="ARBA00022448"/>
    </source>
</evidence>
<dbReference type="PANTHER" id="PTHR46552">
    <property type="entry name" value="NADH-UBIQUINONE OXIDOREDUCTASE CHAIN 2"/>
    <property type="match status" value="1"/>
</dbReference>
<dbReference type="PRINTS" id="PR01436">
    <property type="entry name" value="NADHDHGNASE2"/>
</dbReference>
<evidence type="ECO:0000256" key="2">
    <source>
        <dbReference type="ARBA" id="ARBA00004448"/>
    </source>
</evidence>
<dbReference type="GO" id="GO:0005743">
    <property type="term" value="C:mitochondrial inner membrane"/>
    <property type="evidence" value="ECO:0007669"/>
    <property type="project" value="UniProtKB-SubCell"/>
</dbReference>
<keyword evidence="16 18" id="KW-0472">Membrane</keyword>
<evidence type="ECO:0000256" key="8">
    <source>
        <dbReference type="ARBA" id="ARBA00022692"/>
    </source>
</evidence>
<geneLocation type="mitochondrion" evidence="20"/>
<feature type="transmembrane region" description="Helical" evidence="18">
    <location>
        <begin position="189"/>
        <end position="206"/>
    </location>
</feature>
<keyword evidence="6" id="KW-0813">Transport</keyword>
<evidence type="ECO:0000256" key="3">
    <source>
        <dbReference type="ARBA" id="ARBA00007012"/>
    </source>
</evidence>
<feature type="transmembrane region" description="Helical" evidence="18">
    <location>
        <begin position="165"/>
        <end position="183"/>
    </location>
</feature>
<comment type="catalytic activity">
    <reaction evidence="17 18">
        <text>a ubiquinone + NADH + 5 H(+)(in) = a ubiquinol + NAD(+) + 4 H(+)(out)</text>
        <dbReference type="Rhea" id="RHEA:29091"/>
        <dbReference type="Rhea" id="RHEA-COMP:9565"/>
        <dbReference type="Rhea" id="RHEA-COMP:9566"/>
        <dbReference type="ChEBI" id="CHEBI:15378"/>
        <dbReference type="ChEBI" id="CHEBI:16389"/>
        <dbReference type="ChEBI" id="CHEBI:17976"/>
        <dbReference type="ChEBI" id="CHEBI:57540"/>
        <dbReference type="ChEBI" id="CHEBI:57945"/>
        <dbReference type="EC" id="7.1.1.2"/>
    </reaction>
</comment>
<feature type="transmembrane region" description="Helical" evidence="18">
    <location>
        <begin position="53"/>
        <end position="75"/>
    </location>
</feature>
<feature type="transmembrane region" description="Helical" evidence="18">
    <location>
        <begin position="6"/>
        <end position="32"/>
    </location>
</feature>
<organism evidence="20">
    <name type="scientific">Carios mexicanus</name>
    <name type="common">Soft tick</name>
    <name type="synonym">Antricola mexicanus</name>
    <dbReference type="NCBI Taxonomy" id="34600"/>
    <lineage>
        <taxon>Eukaryota</taxon>
        <taxon>Metazoa</taxon>
        <taxon>Ecdysozoa</taxon>
        <taxon>Arthropoda</taxon>
        <taxon>Chelicerata</taxon>
        <taxon>Arachnida</taxon>
        <taxon>Acari</taxon>
        <taxon>Parasitiformes</taxon>
        <taxon>Ixodida</taxon>
        <taxon>Ixodoidea</taxon>
        <taxon>Argasidae</taxon>
        <taxon>Ornithodorinae</taxon>
        <taxon>Antricola</taxon>
    </lineage>
</organism>
<dbReference type="AlphaFoldDB" id="W0FHX2"/>
<feature type="transmembrane region" description="Helical" evidence="18">
    <location>
        <begin position="87"/>
        <end position="106"/>
    </location>
</feature>
<keyword evidence="7 18" id="KW-0679">Respiratory chain</keyword>
<feature type="domain" description="NADH:quinone oxidoreductase/Mrp antiporter transmembrane" evidence="19">
    <location>
        <begin position="22"/>
        <end position="271"/>
    </location>
</feature>
<evidence type="ECO:0000256" key="7">
    <source>
        <dbReference type="ARBA" id="ARBA00022660"/>
    </source>
</evidence>
<dbReference type="InterPro" id="IPR003917">
    <property type="entry name" value="NADH_UbQ_OxRdtase_chain2"/>
</dbReference>
<dbReference type="InterPro" id="IPR050175">
    <property type="entry name" value="Complex_I_Subunit_2"/>
</dbReference>
<evidence type="ECO:0000256" key="9">
    <source>
        <dbReference type="ARBA" id="ARBA00022792"/>
    </source>
</evidence>
<feature type="transmembrane region" description="Helical" evidence="18">
    <location>
        <begin position="226"/>
        <end position="246"/>
    </location>
</feature>
<evidence type="ECO:0000256" key="5">
    <source>
        <dbReference type="ARBA" id="ARBA00021008"/>
    </source>
</evidence>
<comment type="subcellular location">
    <subcellularLocation>
        <location evidence="2 18">Mitochondrion inner membrane</location>
        <topology evidence="2 18">Multi-pass membrane protein</topology>
    </subcellularLocation>
</comment>
<evidence type="ECO:0000256" key="10">
    <source>
        <dbReference type="ARBA" id="ARBA00022967"/>
    </source>
</evidence>
<keyword evidence="14 18" id="KW-0830">Ubiquinone</keyword>
<evidence type="ECO:0000259" key="19">
    <source>
        <dbReference type="Pfam" id="PF00361"/>
    </source>
</evidence>
<gene>
    <name evidence="20" type="primary">NAD2</name>
</gene>
<comment type="similarity">
    <text evidence="3 18">Belongs to the complex I subunit 2 family.</text>
</comment>
<keyword evidence="9 18" id="KW-0999">Mitochondrion inner membrane</keyword>
<keyword evidence="10 18" id="KW-1278">Translocase</keyword>
<evidence type="ECO:0000256" key="11">
    <source>
        <dbReference type="ARBA" id="ARBA00022982"/>
    </source>
</evidence>
<evidence type="ECO:0000313" key="20">
    <source>
        <dbReference type="EMBL" id="AHF21652.1"/>
    </source>
</evidence>
<dbReference type="EC" id="7.1.1.2" evidence="4 18"/>
<evidence type="ECO:0000256" key="14">
    <source>
        <dbReference type="ARBA" id="ARBA00023075"/>
    </source>
</evidence>
<reference evidence="20" key="1">
    <citation type="journal article" date="2014" name="Ticks Tick Borne Dis.">
        <title>Molecular phylogeny of soft ticks (Ixodida: Argasidae) inferred from mitochondrial genome and nuclear rRNA sequences.</title>
        <authorList>
            <person name="Burger T.D."/>
            <person name="Shao R."/>
            <person name="Labruna M.B."/>
            <person name="Barker S.C."/>
        </authorList>
    </citation>
    <scope>NUCLEOTIDE SEQUENCE</scope>
</reference>
<dbReference type="GO" id="GO:0008137">
    <property type="term" value="F:NADH dehydrogenase (ubiquinone) activity"/>
    <property type="evidence" value="ECO:0007669"/>
    <property type="project" value="UniProtKB-EC"/>
</dbReference>
<feature type="transmembrane region" description="Helical" evidence="18">
    <location>
        <begin position="298"/>
        <end position="318"/>
    </location>
</feature>
<protein>
    <recommendedName>
        <fullName evidence="5 18">NADH-ubiquinone oxidoreductase chain 2</fullName>
        <ecNumber evidence="4 18">7.1.1.2</ecNumber>
    </recommendedName>
</protein>
<dbReference type="Pfam" id="PF00361">
    <property type="entry name" value="Proton_antipo_M"/>
    <property type="match status" value="1"/>
</dbReference>
<dbReference type="GO" id="GO:0006120">
    <property type="term" value="P:mitochondrial electron transport, NADH to ubiquinone"/>
    <property type="evidence" value="ECO:0007669"/>
    <property type="project" value="InterPro"/>
</dbReference>
<evidence type="ECO:0000256" key="15">
    <source>
        <dbReference type="ARBA" id="ARBA00023128"/>
    </source>
</evidence>
<dbReference type="PANTHER" id="PTHR46552:SF1">
    <property type="entry name" value="NADH-UBIQUINONE OXIDOREDUCTASE CHAIN 2"/>
    <property type="match status" value="1"/>
</dbReference>
<keyword evidence="11 18" id="KW-0249">Electron transport</keyword>
<evidence type="ECO:0000256" key="16">
    <source>
        <dbReference type="ARBA" id="ARBA00023136"/>
    </source>
</evidence>
<name>W0FHX2_CARMN</name>
<evidence type="ECO:0000256" key="12">
    <source>
        <dbReference type="ARBA" id="ARBA00022989"/>
    </source>
</evidence>
<feature type="transmembrane region" description="Helical" evidence="18">
    <location>
        <begin position="258"/>
        <end position="277"/>
    </location>
</feature>
<keyword evidence="13 18" id="KW-0520">NAD</keyword>
<comment type="function">
    <text evidence="1">Core subunit of the mitochondrial membrane respiratory chain NADH dehydrogenase (Complex I) that is believed to belong to the minimal assembly required for catalysis. Complex I functions in the transfer of electrons from NADH to the respiratory chain. The immediate electron acceptor for the enzyme is believed to be ubiquinone.</text>
</comment>
<evidence type="ECO:0000256" key="18">
    <source>
        <dbReference type="RuleBase" id="RU003403"/>
    </source>
</evidence>
<sequence>MMFNNMIFLWFLISSLIMSLSSSSLFFLWMCLEINIMSFIPLMHSKNSMNMNSIMMYFLIQSTASSIFIFSVSIHFMNLEMMKFLEILITISMLIKLGVAPFHIWFPQISEGLTFESLGILLTIQKIIPLYIMSMFKSKLILIFIIVSSIIGSVGGFNQFSIRKILAFSSIAHLAWILSLLMINSNFWSIYLTIYSIIIMMILILMKINSMNLYNFSKKINNEMNLLFIILLLSLGGMPPTIGFIMKWISLKIVSNNLMFLMIPLIISSLINLFFYLRLGYNSFLKNIIFNKWSQNSIYKIMTMLMIQFSLIFIVLSYI</sequence>
<evidence type="ECO:0000256" key="17">
    <source>
        <dbReference type="ARBA" id="ARBA00049551"/>
    </source>
</evidence>
<keyword evidence="15 18" id="KW-0496">Mitochondrion</keyword>
<evidence type="ECO:0000256" key="13">
    <source>
        <dbReference type="ARBA" id="ARBA00023027"/>
    </source>
</evidence>
<keyword evidence="12 18" id="KW-1133">Transmembrane helix</keyword>